<dbReference type="HOGENOM" id="CLU_1042402_0_0_1"/>
<dbReference type="AlphaFoldDB" id="C7ZB29"/>
<dbReference type="GeneID" id="9670745"/>
<dbReference type="RefSeq" id="XP_003044434.1">
    <property type="nucleotide sequence ID" value="XM_003044388.1"/>
</dbReference>
<dbReference type="OrthoDB" id="5083482at2759"/>
<evidence type="ECO:0000256" key="1">
    <source>
        <dbReference type="SAM" id="MobiDB-lite"/>
    </source>
</evidence>
<dbReference type="VEuPathDB" id="FungiDB:NECHADRAFT_83144"/>
<feature type="region of interest" description="Disordered" evidence="1">
    <location>
        <begin position="1"/>
        <end position="124"/>
    </location>
</feature>
<reference evidence="2 3" key="1">
    <citation type="journal article" date="2009" name="PLoS Genet.">
        <title>The genome of Nectria haematococca: contribution of supernumerary chromosomes to gene expansion.</title>
        <authorList>
            <person name="Coleman J.J."/>
            <person name="Rounsley S.D."/>
            <person name="Rodriguez-Carres M."/>
            <person name="Kuo A."/>
            <person name="Wasmann C.C."/>
            <person name="Grimwood J."/>
            <person name="Schmutz J."/>
            <person name="Taga M."/>
            <person name="White G.J."/>
            <person name="Zhou S."/>
            <person name="Schwartz D.C."/>
            <person name="Freitag M."/>
            <person name="Ma L.J."/>
            <person name="Danchin E.G."/>
            <person name="Henrissat B."/>
            <person name="Coutinho P.M."/>
            <person name="Nelson D.R."/>
            <person name="Straney D."/>
            <person name="Napoli C.A."/>
            <person name="Barker B.M."/>
            <person name="Gribskov M."/>
            <person name="Rep M."/>
            <person name="Kroken S."/>
            <person name="Molnar I."/>
            <person name="Rensing C."/>
            <person name="Kennell J.C."/>
            <person name="Zamora J."/>
            <person name="Farman M.L."/>
            <person name="Selker E.U."/>
            <person name="Salamov A."/>
            <person name="Shapiro H."/>
            <person name="Pangilinan J."/>
            <person name="Lindquist E."/>
            <person name="Lamers C."/>
            <person name="Grigoriev I.V."/>
            <person name="Geiser D.M."/>
            <person name="Covert S.F."/>
            <person name="Temporini E."/>
            <person name="Vanetten H.D."/>
        </authorList>
    </citation>
    <scope>NUCLEOTIDE SEQUENCE [LARGE SCALE GENOMIC DNA]</scope>
    <source>
        <strain evidence="3">ATCC MYA-4622 / CBS 123669 / FGSC 9596 / NRRL 45880 / 77-13-4</strain>
    </source>
</reference>
<dbReference type="EMBL" id="GG698914">
    <property type="protein sequence ID" value="EEU38721.1"/>
    <property type="molecule type" value="Genomic_DNA"/>
</dbReference>
<name>C7ZB29_FUSV7</name>
<organism evidence="2 3">
    <name type="scientific">Fusarium vanettenii (strain ATCC MYA-4622 / CBS 123669 / FGSC 9596 / NRRL 45880 / 77-13-4)</name>
    <name type="common">Fusarium solani subsp. pisi</name>
    <dbReference type="NCBI Taxonomy" id="660122"/>
    <lineage>
        <taxon>Eukaryota</taxon>
        <taxon>Fungi</taxon>
        <taxon>Dikarya</taxon>
        <taxon>Ascomycota</taxon>
        <taxon>Pezizomycotina</taxon>
        <taxon>Sordariomycetes</taxon>
        <taxon>Hypocreomycetidae</taxon>
        <taxon>Hypocreales</taxon>
        <taxon>Nectriaceae</taxon>
        <taxon>Fusarium</taxon>
        <taxon>Fusarium solani species complex</taxon>
        <taxon>Fusarium vanettenii</taxon>
    </lineage>
</organism>
<evidence type="ECO:0000313" key="3">
    <source>
        <dbReference type="Proteomes" id="UP000005206"/>
    </source>
</evidence>
<dbReference type="InParanoid" id="C7ZB29"/>
<sequence length="267" mass="29260">MNDTRRGIVTTKRHRRSSPGATPRRTPVAIMAPLAARPHQDHEDESEQDEAQYGDPDVGPALKKIMPNHITDIANAEMTRTTTAKRGRVTKATKSKRKPSKQQEPQLPPDPEPIAGAGGQGFNFPTLQQSGTPILLTAARMAPVPGLGYLFQDEFGIQMLVPYSLLPTQPRQQSFWPTNYQVSASHPMPSSGPTLQSYGMTGGMGVDNLQYLNSGLAQYPQLQTQPVLRPTRFQPQAQVSELGPFDESLTTASFDSQTMTPSPRNQN</sequence>
<feature type="compositionally biased region" description="Basic residues" evidence="1">
    <location>
        <begin position="83"/>
        <end position="100"/>
    </location>
</feature>
<gene>
    <name evidence="2" type="ORF">NECHADRAFT_83144</name>
</gene>
<dbReference type="KEGG" id="nhe:NECHADRAFT_83144"/>
<protein>
    <submittedName>
        <fullName evidence="2">Uncharacterized protein</fullName>
    </submittedName>
</protein>
<keyword evidence="3" id="KW-1185">Reference proteome</keyword>
<dbReference type="Proteomes" id="UP000005206">
    <property type="component" value="Chromosome 7"/>
</dbReference>
<proteinExistence type="predicted"/>
<accession>C7ZB29</accession>
<evidence type="ECO:0000313" key="2">
    <source>
        <dbReference type="EMBL" id="EEU38721.1"/>
    </source>
</evidence>
<feature type="compositionally biased region" description="Acidic residues" evidence="1">
    <location>
        <begin position="43"/>
        <end position="52"/>
    </location>
</feature>